<feature type="region of interest" description="Disordered" evidence="1">
    <location>
        <begin position="910"/>
        <end position="1078"/>
    </location>
</feature>
<protein>
    <submittedName>
        <fullName evidence="2">Microtubule-associated protein futsch</fullName>
    </submittedName>
</protein>
<feature type="compositionally biased region" description="Polar residues" evidence="1">
    <location>
        <begin position="517"/>
        <end position="530"/>
    </location>
</feature>
<feature type="region of interest" description="Disordered" evidence="1">
    <location>
        <begin position="709"/>
        <end position="805"/>
    </location>
</feature>
<dbReference type="InterPro" id="IPR026074">
    <property type="entry name" value="MAP1"/>
</dbReference>
<dbReference type="GO" id="GO:0030425">
    <property type="term" value="C:dendrite"/>
    <property type="evidence" value="ECO:0007669"/>
    <property type="project" value="TreeGrafter"/>
</dbReference>
<dbReference type="GO" id="GO:0045202">
    <property type="term" value="C:synapse"/>
    <property type="evidence" value="ECO:0007669"/>
    <property type="project" value="TreeGrafter"/>
</dbReference>
<feature type="compositionally biased region" description="Basic and acidic residues" evidence="1">
    <location>
        <begin position="532"/>
        <end position="543"/>
    </location>
</feature>
<feature type="region of interest" description="Disordered" evidence="1">
    <location>
        <begin position="817"/>
        <end position="876"/>
    </location>
</feature>
<feature type="compositionally biased region" description="Polar residues" evidence="1">
    <location>
        <begin position="286"/>
        <end position="295"/>
    </location>
</feature>
<feature type="compositionally biased region" description="Low complexity" evidence="1">
    <location>
        <begin position="831"/>
        <end position="841"/>
    </location>
</feature>
<feature type="compositionally biased region" description="Low complexity" evidence="1">
    <location>
        <begin position="912"/>
        <end position="924"/>
    </location>
</feature>
<feature type="compositionally biased region" description="Basic and acidic residues" evidence="1">
    <location>
        <begin position="80"/>
        <end position="89"/>
    </location>
</feature>
<feature type="compositionally biased region" description="Basic and acidic residues" evidence="1">
    <location>
        <begin position="598"/>
        <end position="620"/>
    </location>
</feature>
<dbReference type="GO" id="GO:0003779">
    <property type="term" value="F:actin binding"/>
    <property type="evidence" value="ECO:0007669"/>
    <property type="project" value="TreeGrafter"/>
</dbReference>
<feature type="compositionally biased region" description="Basic and acidic residues" evidence="1">
    <location>
        <begin position="296"/>
        <end position="313"/>
    </location>
</feature>
<reference evidence="2" key="1">
    <citation type="journal article" date="2014" name="PLoS ONE">
        <title>Transcriptome-Based Identification of ABC Transporters in the Western Tarnished Plant Bug Lygus hesperus.</title>
        <authorList>
            <person name="Hull J.J."/>
            <person name="Chaney K."/>
            <person name="Geib S.M."/>
            <person name="Fabrick J.A."/>
            <person name="Brent C.S."/>
            <person name="Walsh D."/>
            <person name="Lavine L.C."/>
        </authorList>
    </citation>
    <scope>NUCLEOTIDE SEQUENCE</scope>
</reference>
<feature type="compositionally biased region" description="Polar residues" evidence="1">
    <location>
        <begin position="176"/>
        <end position="186"/>
    </location>
</feature>
<dbReference type="AlphaFoldDB" id="A0A0A9Y4S5"/>
<dbReference type="GO" id="GO:0000226">
    <property type="term" value="P:microtubule cytoskeleton organization"/>
    <property type="evidence" value="ECO:0007669"/>
    <property type="project" value="InterPro"/>
</dbReference>
<dbReference type="EMBL" id="GBHO01019059">
    <property type="protein sequence ID" value="JAG24545.1"/>
    <property type="molecule type" value="Transcribed_RNA"/>
</dbReference>
<dbReference type="PANTHER" id="PTHR13843:SF12">
    <property type="entry name" value="ATPASE F1_V1_A1 COMPLEX ALPHA_BETA SUBUNIT NUCLEOTIDE-BINDING DOMAIN-CONTAINING PROTEIN"/>
    <property type="match status" value="1"/>
</dbReference>
<dbReference type="GO" id="GO:0016358">
    <property type="term" value="P:dendrite development"/>
    <property type="evidence" value="ECO:0007669"/>
    <property type="project" value="TreeGrafter"/>
</dbReference>
<dbReference type="GO" id="GO:0031114">
    <property type="term" value="P:regulation of microtubule depolymerization"/>
    <property type="evidence" value="ECO:0007669"/>
    <property type="project" value="TreeGrafter"/>
</dbReference>
<sequence>KSESSSGCVTAEQIMENGLSFPESIKLEAEKDSVEVRSKDDLKDEALVLDLELTEKHEDRLQSLIAGSESIGVASSTVGHADDSLKEQMKSAPLEISVADKHEDVTKPVEAKPDTSLHSSMESQKLESKDADHDAGKHPSKSSPPPTVIDVLSKEDDEVSLEIKSEDKLSKEGDTITPQPTKSTDPISPREIRDDEAAVEKVETESSKVEGDISASSSSTTNILTRLVDEKELVDDVKPSLEETIQKTELLDGIEEKTKSTTTKEETSVKDISTEPSHKESGATMKEQQQCAISTEDSKQSLERIEPLGTEDPKTITALGQLVTEKDCGDMATSIVTKTAEASPPRQTSADEGSVVKSALELTGSVKDSLVHSTGVELSLVTNGKTVSDNIYETEEKQIKDIADDEEYVVKKSDIRVTDILDTAERIVSSLNGKNAESDEPSDYVPSFSETKSYSLTIEGKRGPSDEITVETKSMEEGDVVNTAIQSEKGDGTSNISKPSNFEEGVELKNAEGESDATISINTSSKSMNGHSKLDKEDEHKLDATMNISQKESSMKETDVALSSISKSETLEKTYEKSQQSILSVGETKESVPTSAVPKDDSIGKTSGKYEPEKDKEHPEPIGQALTKVISETVATIGESVSVFPSGLVKSSTSSTKGSTTASPDLSRKSDDPISTAQQDSAKVISDSRLDLASKESLIDVTSSFLSMESGISHGSDKSVDVSVSSSKSGEKITETTDKKSSLSSTQVEPPTEKDQPLLHSTTATQRTQKEFSRSETPASDILSDRDVEIGHCTPYSDTSSGQVSRAVTHVWETVEGRPESRHYDSDEDIPGSPLSISSHIPSPPQFEYDMSRPHDPLMMSSFYGSLPGDLDEGEKTLSGELASAYDYGIHDKGDISLKKELGGDKLSASIRSSLTSTPESSPLPERRFESLLASSGKEPSTAPPTIPPPAQPSSVLPSSSSLPPKPDPIEKWDKPLGLPPPHSTDSSCTPYLRWNPYKEWGKPLGLPSPAPPPREDTDVEVDTSGSARTTPKKVSKMNAENNKYSSNAAKDANNKSKRSESPVKKATGKDSRKSGPTPVYMDLSYVPHHGNSNYATVEFFKRVRARYYVFSGTEPSKEVFNALLEAKQSWEDKDLEVTIIPTYDTDTLGYWIAENEETLSKLKIDLSPSASRCTINLQDHDTSCSAYRLEF</sequence>
<accession>A0A0A9Y4S5</accession>
<dbReference type="GO" id="GO:0005829">
    <property type="term" value="C:cytosol"/>
    <property type="evidence" value="ECO:0007669"/>
    <property type="project" value="TreeGrafter"/>
</dbReference>
<dbReference type="GO" id="GO:0043025">
    <property type="term" value="C:neuronal cell body"/>
    <property type="evidence" value="ECO:0007669"/>
    <property type="project" value="TreeGrafter"/>
</dbReference>
<feature type="compositionally biased region" description="Basic and acidic residues" evidence="1">
    <location>
        <begin position="729"/>
        <end position="741"/>
    </location>
</feature>
<dbReference type="GO" id="GO:0008017">
    <property type="term" value="F:microtubule binding"/>
    <property type="evidence" value="ECO:0007669"/>
    <property type="project" value="InterPro"/>
</dbReference>
<feature type="compositionally biased region" description="Pro residues" evidence="1">
    <location>
        <begin position="942"/>
        <end position="952"/>
    </location>
</feature>
<feature type="compositionally biased region" description="Basic and acidic residues" evidence="1">
    <location>
        <begin position="188"/>
        <end position="211"/>
    </location>
</feature>
<feature type="region of interest" description="Disordered" evidence="1">
    <location>
        <begin position="72"/>
        <end position="226"/>
    </location>
</feature>
<organism evidence="2">
    <name type="scientific">Lygus hesperus</name>
    <name type="common">Western plant bug</name>
    <dbReference type="NCBI Taxonomy" id="30085"/>
    <lineage>
        <taxon>Eukaryota</taxon>
        <taxon>Metazoa</taxon>
        <taxon>Ecdysozoa</taxon>
        <taxon>Arthropoda</taxon>
        <taxon>Hexapoda</taxon>
        <taxon>Insecta</taxon>
        <taxon>Pterygota</taxon>
        <taxon>Neoptera</taxon>
        <taxon>Paraneoptera</taxon>
        <taxon>Hemiptera</taxon>
        <taxon>Heteroptera</taxon>
        <taxon>Panheteroptera</taxon>
        <taxon>Cimicomorpha</taxon>
        <taxon>Miridae</taxon>
        <taxon>Mirini</taxon>
        <taxon>Lygus</taxon>
    </lineage>
</organism>
<feature type="compositionally biased region" description="Basic and acidic residues" evidence="1">
    <location>
        <begin position="124"/>
        <end position="137"/>
    </location>
</feature>
<feature type="compositionally biased region" description="Basic and acidic residues" evidence="1">
    <location>
        <begin position="1053"/>
        <end position="1074"/>
    </location>
</feature>
<dbReference type="GO" id="GO:0007409">
    <property type="term" value="P:axonogenesis"/>
    <property type="evidence" value="ECO:0007669"/>
    <property type="project" value="TreeGrafter"/>
</dbReference>
<dbReference type="GO" id="GO:0005875">
    <property type="term" value="C:microtubule associated complex"/>
    <property type="evidence" value="ECO:0007669"/>
    <property type="project" value="TreeGrafter"/>
</dbReference>
<feature type="non-terminal residue" evidence="2">
    <location>
        <position position="1"/>
    </location>
</feature>
<gene>
    <name evidence="2" type="primary">futsch_2</name>
    <name evidence="2" type="ORF">CM83_73097</name>
</gene>
<evidence type="ECO:0000256" key="1">
    <source>
        <dbReference type="SAM" id="MobiDB-lite"/>
    </source>
</evidence>
<feature type="region of interest" description="Disordered" evidence="1">
    <location>
        <begin position="248"/>
        <end position="313"/>
    </location>
</feature>
<dbReference type="PANTHER" id="PTHR13843">
    <property type="entry name" value="MICROTUBULE-ASSOCIATED PROTEIN"/>
    <property type="match status" value="1"/>
</dbReference>
<dbReference type="GO" id="GO:0005874">
    <property type="term" value="C:microtubule"/>
    <property type="evidence" value="ECO:0007669"/>
    <property type="project" value="InterPro"/>
</dbReference>
<feature type="compositionally biased region" description="Polar residues" evidence="1">
    <location>
        <begin position="796"/>
        <end position="805"/>
    </location>
</feature>
<feature type="compositionally biased region" description="Basic and acidic residues" evidence="1">
    <location>
        <begin position="161"/>
        <end position="174"/>
    </location>
</feature>
<feature type="compositionally biased region" description="Basic and acidic residues" evidence="1">
    <location>
        <begin position="248"/>
        <end position="281"/>
    </location>
</feature>
<feature type="compositionally biased region" description="Polar residues" evidence="1">
    <location>
        <begin position="214"/>
        <end position="224"/>
    </location>
</feature>
<name>A0A0A9Y4S5_LYGHE</name>
<feature type="compositionally biased region" description="Polar residues" evidence="1">
    <location>
        <begin position="1039"/>
        <end position="1049"/>
    </location>
</feature>
<feature type="compositionally biased region" description="Low complexity" evidence="1">
    <location>
        <begin position="651"/>
        <end position="663"/>
    </location>
</feature>
<reference evidence="2" key="2">
    <citation type="submission" date="2014-07" db="EMBL/GenBank/DDBJ databases">
        <authorList>
            <person name="Hull J."/>
        </authorList>
    </citation>
    <scope>NUCLEOTIDE SEQUENCE</scope>
</reference>
<feature type="compositionally biased region" description="Basic and acidic residues" evidence="1">
    <location>
        <begin position="98"/>
        <end position="115"/>
    </location>
</feature>
<feature type="compositionally biased region" description="Low complexity" evidence="1">
    <location>
        <begin position="953"/>
        <end position="963"/>
    </location>
</feature>
<feature type="region of interest" description="Disordered" evidence="1">
    <location>
        <begin position="646"/>
        <end position="689"/>
    </location>
</feature>
<feature type="region of interest" description="Disordered" evidence="1">
    <location>
        <begin position="510"/>
        <end position="624"/>
    </location>
</feature>
<evidence type="ECO:0000313" key="2">
    <source>
        <dbReference type="EMBL" id="JAG24545.1"/>
    </source>
</evidence>
<proteinExistence type="predicted"/>